<evidence type="ECO:0000256" key="1">
    <source>
        <dbReference type="SAM" id="MobiDB-lite"/>
    </source>
</evidence>
<accession>A0A853FV04</accession>
<keyword evidence="3" id="KW-1185">Reference proteome</keyword>
<evidence type="ECO:0000313" key="2">
    <source>
        <dbReference type="EMBL" id="NYT47997.1"/>
    </source>
</evidence>
<evidence type="ECO:0000313" key="3">
    <source>
        <dbReference type="Proteomes" id="UP000559809"/>
    </source>
</evidence>
<organism evidence="2 3">
    <name type="scientific">Parapusillimonas granuli</name>
    <dbReference type="NCBI Taxonomy" id="380911"/>
    <lineage>
        <taxon>Bacteria</taxon>
        <taxon>Pseudomonadati</taxon>
        <taxon>Pseudomonadota</taxon>
        <taxon>Betaproteobacteria</taxon>
        <taxon>Burkholderiales</taxon>
        <taxon>Alcaligenaceae</taxon>
        <taxon>Parapusillimonas</taxon>
    </lineage>
</organism>
<reference evidence="2 3" key="1">
    <citation type="submission" date="2020-07" db="EMBL/GenBank/DDBJ databases">
        <title>Taxonomic revisions and descriptions of new bacterial species based on genomic comparisons in the high-G+C-content subgroup of the family Alcaligenaceae.</title>
        <authorList>
            <person name="Szabo A."/>
            <person name="Felfoldi T."/>
        </authorList>
    </citation>
    <scope>NUCLEOTIDE SEQUENCE [LARGE SCALE GENOMIC DNA]</scope>
    <source>
        <strain evidence="2 3">LMG 24012</strain>
    </source>
</reference>
<dbReference type="Proteomes" id="UP000559809">
    <property type="component" value="Unassembled WGS sequence"/>
</dbReference>
<dbReference type="InterPro" id="IPR024487">
    <property type="entry name" value="CBP_BcsR"/>
</dbReference>
<dbReference type="Pfam" id="PF10945">
    <property type="entry name" value="CBP_BcsR"/>
    <property type="match status" value="1"/>
</dbReference>
<dbReference type="AlphaFoldDB" id="A0A853FV04"/>
<gene>
    <name evidence="2" type="ORF">H0A72_01595</name>
</gene>
<dbReference type="RefSeq" id="WP_180153200.1">
    <property type="nucleotide sequence ID" value="NZ_JACCEM010000001.1"/>
</dbReference>
<feature type="region of interest" description="Disordered" evidence="1">
    <location>
        <begin position="61"/>
        <end position="121"/>
    </location>
</feature>
<dbReference type="NCBIfam" id="NF040718">
    <property type="entry name" value="BcsP_of_Ic"/>
    <property type="match status" value="1"/>
</dbReference>
<evidence type="ECO:0008006" key="4">
    <source>
        <dbReference type="Google" id="ProtNLM"/>
    </source>
</evidence>
<sequence length="121" mass="13350">MTGSSDIAKLFRSFGGNAAEQYREIIDHDRQDASRARWPMLEQIPLQTPAAREPNHRITLREAPAAEKPVAPPQGGTLQDVFRRLRQEPEPAPAEKAADTPGGQQPAPAGMASIFQRLRRS</sequence>
<protein>
    <recommendedName>
        <fullName evidence="4">Cellulose biosynthesis protein BcsR</fullName>
    </recommendedName>
</protein>
<dbReference type="EMBL" id="JACCEM010000001">
    <property type="protein sequence ID" value="NYT47997.1"/>
    <property type="molecule type" value="Genomic_DNA"/>
</dbReference>
<name>A0A853FV04_9BURK</name>
<proteinExistence type="predicted"/>
<comment type="caution">
    <text evidence="2">The sequence shown here is derived from an EMBL/GenBank/DDBJ whole genome shotgun (WGS) entry which is preliminary data.</text>
</comment>